<dbReference type="EMBL" id="JBHLUE010000002">
    <property type="protein sequence ID" value="MFC0563182.1"/>
    <property type="molecule type" value="Genomic_DNA"/>
</dbReference>
<reference evidence="3 4" key="1">
    <citation type="submission" date="2024-09" db="EMBL/GenBank/DDBJ databases">
        <authorList>
            <person name="Sun Q."/>
            <person name="Mori K."/>
        </authorList>
    </citation>
    <scope>NUCLEOTIDE SEQUENCE [LARGE SCALE GENOMIC DNA]</scope>
    <source>
        <strain evidence="3 4">TBRC 2205</strain>
    </source>
</reference>
<feature type="region of interest" description="Disordered" evidence="1">
    <location>
        <begin position="319"/>
        <end position="465"/>
    </location>
</feature>
<comment type="caution">
    <text evidence="3">The sequence shown here is derived from an EMBL/GenBank/DDBJ whole genome shotgun (WGS) entry which is preliminary data.</text>
</comment>
<feature type="transmembrane region" description="Helical" evidence="2">
    <location>
        <begin position="90"/>
        <end position="116"/>
    </location>
</feature>
<feature type="compositionally biased region" description="Low complexity" evidence="1">
    <location>
        <begin position="319"/>
        <end position="336"/>
    </location>
</feature>
<feature type="transmembrane region" description="Helical" evidence="2">
    <location>
        <begin position="128"/>
        <end position="148"/>
    </location>
</feature>
<feature type="transmembrane region" description="Helical" evidence="2">
    <location>
        <begin position="160"/>
        <end position="179"/>
    </location>
</feature>
<feature type="transmembrane region" description="Helical" evidence="2">
    <location>
        <begin position="203"/>
        <end position="223"/>
    </location>
</feature>
<sequence length="465" mass="45569">MAVRGWFGSVGTAAAVAAGTGAAQLGLGYGLGIIAWQPATDGPGQLAWQTGVAWAIWVAATATVCGAICAARLSGPDPDGPRAGGLAGGLWRLVLALSAALGGLLTVALVAVPARVATPTDTFTPQTIAAAYAVLGVLLGVLVAIWALTSPAVASNILGTVAWIWVLAIVAVADAVVAGDRSSGVQLGTWRITEDDRYWLRGYLYWPGAALSFASAVLIGAVAARRQAARPARRVGATVSGAAGPALVAAAYFLTTPRLAGVRADQLPAQVIAPYAMVAGLLGSALVAAYAQRRDRAGDPADRDAPTAVAADAGGPAAIAAATDGPAGTAHPGGTALDRPASPAVGRAAAPGRVDAGAPAARPLGAEAPGPQPARKGAGDPERATSGPARKGAGDPAPATPEPAASVPAEPVAGAKPSRRTPRGRAGRIPAQAAAPEETEAGRGGPVDEPDAPGAGAARRGRSGG</sequence>
<feature type="compositionally biased region" description="Low complexity" evidence="1">
    <location>
        <begin position="394"/>
        <end position="415"/>
    </location>
</feature>
<feature type="transmembrane region" description="Helical" evidence="2">
    <location>
        <begin position="267"/>
        <end position="291"/>
    </location>
</feature>
<keyword evidence="2" id="KW-1133">Transmembrane helix</keyword>
<feature type="compositionally biased region" description="Basic residues" evidence="1">
    <location>
        <begin position="417"/>
        <end position="426"/>
    </location>
</feature>
<name>A0ABV6NSD3_9ACTN</name>
<accession>A0ABV6NSD3</accession>
<keyword evidence="2" id="KW-0472">Membrane</keyword>
<feature type="transmembrane region" description="Helical" evidence="2">
    <location>
        <begin position="235"/>
        <end position="255"/>
    </location>
</feature>
<proteinExistence type="predicted"/>
<evidence type="ECO:0000256" key="2">
    <source>
        <dbReference type="SAM" id="Phobius"/>
    </source>
</evidence>
<evidence type="ECO:0000313" key="4">
    <source>
        <dbReference type="Proteomes" id="UP001589894"/>
    </source>
</evidence>
<dbReference type="Proteomes" id="UP001589894">
    <property type="component" value="Unassembled WGS sequence"/>
</dbReference>
<feature type="transmembrane region" description="Helical" evidence="2">
    <location>
        <begin position="46"/>
        <end position="69"/>
    </location>
</feature>
<evidence type="ECO:0000256" key="1">
    <source>
        <dbReference type="SAM" id="MobiDB-lite"/>
    </source>
</evidence>
<keyword evidence="2" id="KW-0812">Transmembrane</keyword>
<gene>
    <name evidence="3" type="ORF">ACFFHU_03230</name>
</gene>
<evidence type="ECO:0000313" key="3">
    <source>
        <dbReference type="EMBL" id="MFC0563182.1"/>
    </source>
</evidence>
<organism evidence="3 4">
    <name type="scientific">Plantactinospora siamensis</name>
    <dbReference type="NCBI Taxonomy" id="555372"/>
    <lineage>
        <taxon>Bacteria</taxon>
        <taxon>Bacillati</taxon>
        <taxon>Actinomycetota</taxon>
        <taxon>Actinomycetes</taxon>
        <taxon>Micromonosporales</taxon>
        <taxon>Micromonosporaceae</taxon>
        <taxon>Plantactinospora</taxon>
    </lineage>
</organism>
<dbReference type="RefSeq" id="WP_377335470.1">
    <property type="nucleotide sequence ID" value="NZ_JBHLUE010000002.1"/>
</dbReference>
<protein>
    <submittedName>
        <fullName evidence="3">Uncharacterized protein</fullName>
    </submittedName>
</protein>
<keyword evidence="4" id="KW-1185">Reference proteome</keyword>